<organism evidence="6 7">
    <name type="scientific">Nonomuraea antimicrobica</name>
    <dbReference type="NCBI Taxonomy" id="561173"/>
    <lineage>
        <taxon>Bacteria</taxon>
        <taxon>Bacillati</taxon>
        <taxon>Actinomycetota</taxon>
        <taxon>Actinomycetes</taxon>
        <taxon>Streptosporangiales</taxon>
        <taxon>Streptosporangiaceae</taxon>
        <taxon>Nonomuraea</taxon>
    </lineage>
</organism>
<name>A0ABP7C6I3_9ACTN</name>
<comment type="caution">
    <text evidence="6">The sequence shown here is derived from an EMBL/GenBank/DDBJ whole genome shotgun (WGS) entry which is preliminary data.</text>
</comment>
<dbReference type="EMBL" id="BAAAZP010000092">
    <property type="protein sequence ID" value="GAA3679941.1"/>
    <property type="molecule type" value="Genomic_DNA"/>
</dbReference>
<evidence type="ECO:0000313" key="7">
    <source>
        <dbReference type="Proteomes" id="UP001500902"/>
    </source>
</evidence>
<reference evidence="7" key="1">
    <citation type="journal article" date="2019" name="Int. J. Syst. Evol. Microbiol.">
        <title>The Global Catalogue of Microorganisms (GCM) 10K type strain sequencing project: providing services to taxonomists for standard genome sequencing and annotation.</title>
        <authorList>
            <consortium name="The Broad Institute Genomics Platform"/>
            <consortium name="The Broad Institute Genome Sequencing Center for Infectious Disease"/>
            <person name="Wu L."/>
            <person name="Ma J."/>
        </authorList>
    </citation>
    <scope>NUCLEOTIDE SEQUENCE [LARGE SCALE GENOMIC DNA]</scope>
    <source>
        <strain evidence="7">JCM 16904</strain>
    </source>
</reference>
<accession>A0ABP7C6I3</accession>
<evidence type="ECO:0000259" key="5">
    <source>
        <dbReference type="PROSITE" id="PS50977"/>
    </source>
</evidence>
<evidence type="ECO:0000256" key="3">
    <source>
        <dbReference type="ARBA" id="ARBA00023163"/>
    </source>
</evidence>
<dbReference type="PRINTS" id="PR00455">
    <property type="entry name" value="HTHTETR"/>
</dbReference>
<feature type="DNA-binding region" description="H-T-H motif" evidence="4">
    <location>
        <begin position="32"/>
        <end position="51"/>
    </location>
</feature>
<dbReference type="PANTHER" id="PTHR30055:SF234">
    <property type="entry name" value="HTH-TYPE TRANSCRIPTIONAL REGULATOR BETI"/>
    <property type="match status" value="1"/>
</dbReference>
<dbReference type="PANTHER" id="PTHR30055">
    <property type="entry name" value="HTH-TYPE TRANSCRIPTIONAL REGULATOR RUTR"/>
    <property type="match status" value="1"/>
</dbReference>
<evidence type="ECO:0000313" key="6">
    <source>
        <dbReference type="EMBL" id="GAA3679941.1"/>
    </source>
</evidence>
<protein>
    <submittedName>
        <fullName evidence="6">TetR/AcrR family transcriptional regulator</fullName>
    </submittedName>
</protein>
<evidence type="ECO:0000256" key="1">
    <source>
        <dbReference type="ARBA" id="ARBA00023015"/>
    </source>
</evidence>
<feature type="domain" description="HTH tetR-type" evidence="5">
    <location>
        <begin position="9"/>
        <end position="69"/>
    </location>
</feature>
<evidence type="ECO:0000256" key="4">
    <source>
        <dbReference type="PROSITE-ProRule" id="PRU00335"/>
    </source>
</evidence>
<evidence type="ECO:0000256" key="2">
    <source>
        <dbReference type="ARBA" id="ARBA00023125"/>
    </source>
</evidence>
<dbReference type="RefSeq" id="WP_344882727.1">
    <property type="nucleotide sequence ID" value="NZ_BAAAZP010000092.1"/>
</dbReference>
<keyword evidence="7" id="KW-1185">Reference proteome</keyword>
<dbReference type="Pfam" id="PF00440">
    <property type="entry name" value="TetR_N"/>
    <property type="match status" value="1"/>
</dbReference>
<keyword evidence="3" id="KW-0804">Transcription</keyword>
<sequence>MAALAEQDSGSAARILAAARELVLKRGIKGLTVAEIAERAHVAKGTVYLHWSTREDLLVGMFARDFLAMLDAFTEAIAADPDAARPSRLLPLLVRHTVEHPFVRALQIEDADLLGALTRHPRTTRLREDLGPAALMYIALPVWREHHLARTDWTLDDQAYALDALLSGLLIAATGERVLPVVSVADPARVSAAAVTALLGPETPGHGDVQATAEAALTAIAAKRDVLLDSIGKRED</sequence>
<dbReference type="InterPro" id="IPR001647">
    <property type="entry name" value="HTH_TetR"/>
</dbReference>
<keyword evidence="1" id="KW-0805">Transcription regulation</keyword>
<proteinExistence type="predicted"/>
<keyword evidence="2 4" id="KW-0238">DNA-binding</keyword>
<dbReference type="Proteomes" id="UP001500902">
    <property type="component" value="Unassembled WGS sequence"/>
</dbReference>
<dbReference type="InterPro" id="IPR050109">
    <property type="entry name" value="HTH-type_TetR-like_transc_reg"/>
</dbReference>
<dbReference type="InterPro" id="IPR009057">
    <property type="entry name" value="Homeodomain-like_sf"/>
</dbReference>
<dbReference type="SUPFAM" id="SSF46689">
    <property type="entry name" value="Homeodomain-like"/>
    <property type="match status" value="1"/>
</dbReference>
<dbReference type="PROSITE" id="PS50977">
    <property type="entry name" value="HTH_TETR_2"/>
    <property type="match status" value="1"/>
</dbReference>
<gene>
    <name evidence="6" type="ORF">GCM10022224_050170</name>
</gene>
<dbReference type="Gene3D" id="1.10.357.10">
    <property type="entry name" value="Tetracycline Repressor, domain 2"/>
    <property type="match status" value="1"/>
</dbReference>